<evidence type="ECO:0000313" key="10">
    <source>
        <dbReference type="Proteomes" id="UP000435323"/>
    </source>
</evidence>
<dbReference type="PANTHER" id="PTHR30329">
    <property type="entry name" value="STATOR ELEMENT OF FLAGELLAR MOTOR COMPLEX"/>
    <property type="match status" value="1"/>
</dbReference>
<comment type="caution">
    <text evidence="6">The sequence shown here is derived from an EMBL/GenBank/DDBJ whole genome shotgun (WGS) entry which is preliminary data.</text>
</comment>
<dbReference type="Gene3D" id="3.30.1330.60">
    <property type="entry name" value="OmpA-like domain"/>
    <property type="match status" value="1"/>
</dbReference>
<reference evidence="10 11" key="2">
    <citation type="submission" date="2019-11" db="EMBL/GenBank/DDBJ databases">
        <title>Using colonization assays and comparative genomics to discover symbiosis behaviors and factors in Vibrio fischeri.</title>
        <authorList>
            <person name="Bongrand C."/>
            <person name="Moriano-Gutierrez S."/>
            <person name="Arevalo P."/>
            <person name="Mcfall-Ngai M."/>
            <person name="Visick K."/>
            <person name="Polz M.F."/>
            <person name="Ruby E.G."/>
        </authorList>
    </citation>
    <scope>NUCLEOTIDE SEQUENCE [LARGE SCALE GENOMIC DNA]</scope>
    <source>
        <strain evidence="10">emors.3.2</strain>
        <strain evidence="7">Emors.3.2</strain>
        <strain evidence="8">Emors.4.1</strain>
        <strain evidence="11">emors.4.1</strain>
    </source>
</reference>
<dbReference type="PROSITE" id="PS51257">
    <property type="entry name" value="PROKAR_LIPOPROTEIN"/>
    <property type="match status" value="1"/>
</dbReference>
<evidence type="ECO:0000256" key="3">
    <source>
        <dbReference type="ARBA" id="ARBA00023237"/>
    </source>
</evidence>
<dbReference type="SUPFAM" id="SSF103088">
    <property type="entry name" value="OmpA-like"/>
    <property type="match status" value="1"/>
</dbReference>
<evidence type="ECO:0000313" key="11">
    <source>
        <dbReference type="Proteomes" id="UP000448038"/>
    </source>
</evidence>
<dbReference type="CDD" id="cd07185">
    <property type="entry name" value="OmpA_C-like"/>
    <property type="match status" value="1"/>
</dbReference>
<dbReference type="Proteomes" id="UP000321787">
    <property type="component" value="Unassembled WGS sequence"/>
</dbReference>
<protein>
    <submittedName>
        <fullName evidence="7">OmpA family protein</fullName>
    </submittedName>
    <submittedName>
        <fullName evidence="6">Porin</fullName>
    </submittedName>
</protein>
<dbReference type="EMBL" id="WOBO01000001">
    <property type="protein sequence ID" value="MUK43924.1"/>
    <property type="molecule type" value="Genomic_DNA"/>
</dbReference>
<evidence type="ECO:0000256" key="4">
    <source>
        <dbReference type="PROSITE-ProRule" id="PRU00473"/>
    </source>
</evidence>
<sequence>MKQSIYPLIIASLFLTGCVSGDKDYIETPTSDQIADLRDDDNDGVINARDICPGTPRGAQIDNDGCAEYVEHSDKKDLKILFANDSSEISPIFKTEIRTMAEFLEEYPETSIQLQGFASQQGNAEYNIRLSELRAAAVRVALIEYGVDPQRIETIGFGDTLLTAKGDSAVSHALNRRVVATVVGFKGDVVNEWNIFTSRKKR</sequence>
<dbReference type="GO" id="GO:0009279">
    <property type="term" value="C:cell outer membrane"/>
    <property type="evidence" value="ECO:0007669"/>
    <property type="project" value="UniProtKB-SubCell"/>
</dbReference>
<dbReference type="Pfam" id="PF00691">
    <property type="entry name" value="OmpA"/>
    <property type="match status" value="1"/>
</dbReference>
<dbReference type="AlphaFoldDB" id="A0A510UMF1"/>
<organism evidence="6 9">
    <name type="scientific">Aliivibrio fischeri</name>
    <name type="common">Vibrio fischeri</name>
    <dbReference type="NCBI Taxonomy" id="668"/>
    <lineage>
        <taxon>Bacteria</taxon>
        <taxon>Pseudomonadati</taxon>
        <taxon>Pseudomonadota</taxon>
        <taxon>Gammaproteobacteria</taxon>
        <taxon>Vibrionales</taxon>
        <taxon>Vibrionaceae</taxon>
        <taxon>Aliivibrio</taxon>
    </lineage>
</organism>
<name>A0A510UMF1_ALIFS</name>
<dbReference type="GeneID" id="54166485"/>
<dbReference type="PRINTS" id="PR01021">
    <property type="entry name" value="OMPADOMAIN"/>
</dbReference>
<proteinExistence type="predicted"/>
<dbReference type="EMBL" id="BJTZ01000039">
    <property type="protein sequence ID" value="GEK15769.1"/>
    <property type="molecule type" value="Genomic_DNA"/>
</dbReference>
<accession>A0A510UMF1</accession>
<comment type="subcellular location">
    <subcellularLocation>
        <location evidence="1">Cell outer membrane</location>
    </subcellularLocation>
</comment>
<dbReference type="Proteomes" id="UP000435323">
    <property type="component" value="Unassembled WGS sequence"/>
</dbReference>
<reference evidence="6 9" key="1">
    <citation type="submission" date="2019-07" db="EMBL/GenBank/DDBJ databases">
        <title>Whole genome shotgun sequence of Aliivibrio fischeri NBRC 101058.</title>
        <authorList>
            <person name="Hosoyama A."/>
            <person name="Uohara A."/>
            <person name="Ohji S."/>
            <person name="Ichikawa N."/>
        </authorList>
    </citation>
    <scope>NUCLEOTIDE SEQUENCE [LARGE SCALE GENOMIC DNA]</scope>
    <source>
        <strain evidence="6 9">NBRC 101058</strain>
    </source>
</reference>
<evidence type="ECO:0000256" key="2">
    <source>
        <dbReference type="ARBA" id="ARBA00023136"/>
    </source>
</evidence>
<dbReference type="InterPro" id="IPR036737">
    <property type="entry name" value="OmpA-like_sf"/>
</dbReference>
<dbReference type="InterPro" id="IPR050330">
    <property type="entry name" value="Bact_OuterMem_StrucFunc"/>
</dbReference>
<evidence type="ECO:0000313" key="7">
    <source>
        <dbReference type="EMBL" id="MUK43924.1"/>
    </source>
</evidence>
<dbReference type="EMBL" id="WOBN01000023">
    <property type="protein sequence ID" value="MUK50418.1"/>
    <property type="molecule type" value="Genomic_DNA"/>
</dbReference>
<keyword evidence="3" id="KW-0998">Cell outer membrane</keyword>
<dbReference type="Proteomes" id="UP000448038">
    <property type="component" value="Unassembled WGS sequence"/>
</dbReference>
<evidence type="ECO:0000313" key="9">
    <source>
        <dbReference type="Proteomes" id="UP000321787"/>
    </source>
</evidence>
<dbReference type="InterPro" id="IPR006665">
    <property type="entry name" value="OmpA-like"/>
</dbReference>
<dbReference type="PANTHER" id="PTHR30329:SF21">
    <property type="entry name" value="LIPOPROTEIN YIAD-RELATED"/>
    <property type="match status" value="1"/>
</dbReference>
<dbReference type="PROSITE" id="PS51123">
    <property type="entry name" value="OMPA_2"/>
    <property type="match status" value="1"/>
</dbReference>
<evidence type="ECO:0000313" key="6">
    <source>
        <dbReference type="EMBL" id="GEK15769.1"/>
    </source>
</evidence>
<keyword evidence="2 4" id="KW-0472">Membrane</keyword>
<evidence type="ECO:0000259" key="5">
    <source>
        <dbReference type="PROSITE" id="PS51123"/>
    </source>
</evidence>
<dbReference type="RefSeq" id="WP_005423894.1">
    <property type="nucleotide sequence ID" value="NZ_BJTZ01000039.1"/>
</dbReference>
<evidence type="ECO:0000313" key="8">
    <source>
        <dbReference type="EMBL" id="MUK50418.1"/>
    </source>
</evidence>
<evidence type="ECO:0000256" key="1">
    <source>
        <dbReference type="ARBA" id="ARBA00004442"/>
    </source>
</evidence>
<dbReference type="InterPro" id="IPR006664">
    <property type="entry name" value="OMP_bac"/>
</dbReference>
<gene>
    <name evidence="6" type="ORF">AFI02nite_38050</name>
    <name evidence="7" type="ORF">GNP77_00885</name>
    <name evidence="8" type="ORF">GNP88_14770</name>
</gene>
<feature type="domain" description="OmpA-like" evidence="5">
    <location>
        <begin position="69"/>
        <end position="186"/>
    </location>
</feature>
<dbReference type="OMA" id="TIDNYGC"/>